<dbReference type="PANTHER" id="PTHR22960:SF0">
    <property type="entry name" value="MOLYBDENUM COFACTOR BIOSYNTHESIS PROTEIN 1"/>
    <property type="match status" value="1"/>
</dbReference>
<dbReference type="InterPro" id="IPR047594">
    <property type="entry name" value="MoaC_bact/euk"/>
</dbReference>
<dbReference type="InterPro" id="IPR036522">
    <property type="entry name" value="MoaC_sf"/>
</dbReference>
<dbReference type="CDD" id="cd01420">
    <property type="entry name" value="MoaC_PE"/>
    <property type="match status" value="1"/>
</dbReference>
<evidence type="ECO:0000256" key="4">
    <source>
        <dbReference type="ARBA" id="ARBA00023150"/>
    </source>
</evidence>
<dbReference type="UniPathway" id="UPA00344"/>
<dbReference type="Pfam" id="PF01967">
    <property type="entry name" value="MoaC"/>
    <property type="match status" value="1"/>
</dbReference>
<dbReference type="EC" id="4.6.1.17" evidence="3"/>
<reference evidence="7 8" key="2">
    <citation type="journal article" date="2016" name="FEMS Yeast Res.">
        <title>Curation of the genome annotation of Pichia pastoris (Komagataella phaffii) CBS7435 from gene level to protein function.</title>
        <authorList>
            <person name="Valli M."/>
            <person name="Tatto N.E."/>
            <person name="Peymann A."/>
            <person name="Gruber C."/>
            <person name="Landes N."/>
            <person name="Ekker H."/>
            <person name="Thallinger G.G."/>
            <person name="Mattanovich D."/>
            <person name="Gasser B."/>
            <person name="Graf A.B."/>
        </authorList>
    </citation>
    <scope>GENOME REANNOTATION</scope>
    <source>
        <strain evidence="7 8">ATCC 76273 / CBS 7435 / CECT 11047 / NRRL Y-11430 / Wegner 21-1</strain>
    </source>
</reference>
<organism evidence="7 8">
    <name type="scientific">Komagataella phaffii (strain ATCC 76273 / CBS 7435 / CECT 11047 / NRRL Y-11430 / Wegner 21-1)</name>
    <name type="common">Yeast</name>
    <name type="synonym">Pichia pastoris</name>
    <dbReference type="NCBI Taxonomy" id="981350"/>
    <lineage>
        <taxon>Eukaryota</taxon>
        <taxon>Fungi</taxon>
        <taxon>Dikarya</taxon>
        <taxon>Ascomycota</taxon>
        <taxon>Saccharomycotina</taxon>
        <taxon>Pichiomycetes</taxon>
        <taxon>Pichiales</taxon>
        <taxon>Pichiaceae</taxon>
        <taxon>Komagataella</taxon>
    </lineage>
</organism>
<comment type="catalytic activity">
    <reaction evidence="1">
        <text>(8S)-3',8-cyclo-7,8-dihydroguanosine 5'-triphosphate = cyclic pyranopterin phosphate + diphosphate</text>
        <dbReference type="Rhea" id="RHEA:49580"/>
        <dbReference type="ChEBI" id="CHEBI:33019"/>
        <dbReference type="ChEBI" id="CHEBI:59648"/>
        <dbReference type="ChEBI" id="CHEBI:131766"/>
        <dbReference type="EC" id="4.6.1.17"/>
    </reaction>
</comment>
<evidence type="ECO:0000256" key="5">
    <source>
        <dbReference type="ARBA" id="ARBA00023239"/>
    </source>
</evidence>
<evidence type="ECO:0000256" key="1">
    <source>
        <dbReference type="ARBA" id="ARBA00001637"/>
    </source>
</evidence>
<gene>
    <name evidence="7" type="ordered locus">PP7435_Chr3-1886</name>
</gene>
<dbReference type="GO" id="GO:0006777">
    <property type="term" value="P:Mo-molybdopterin cofactor biosynthetic process"/>
    <property type="evidence" value="ECO:0007669"/>
    <property type="project" value="UniProtKB-KW"/>
</dbReference>
<name>A0A1G4KQC7_KOMPC</name>
<evidence type="ECO:0000313" key="7">
    <source>
        <dbReference type="EMBL" id="SCV12211.1"/>
    </source>
</evidence>
<dbReference type="Gene3D" id="3.30.70.640">
    <property type="entry name" value="Molybdopterin cofactor biosynthesis C (MoaC) domain"/>
    <property type="match status" value="1"/>
</dbReference>
<dbReference type="NCBIfam" id="TIGR00581">
    <property type="entry name" value="moaC"/>
    <property type="match status" value="1"/>
</dbReference>
<keyword evidence="8" id="KW-1185">Reference proteome</keyword>
<reference evidence="7 8" key="1">
    <citation type="journal article" date="2011" name="J. Biotechnol.">
        <title>High-quality genome sequence of Pichia pastoris CBS7435.</title>
        <authorList>
            <person name="Kuberl A."/>
            <person name="Schneider J."/>
            <person name="Thallinger G.G."/>
            <person name="Anderl I."/>
            <person name="Wibberg D."/>
            <person name="Hajek T."/>
            <person name="Jaenicke S."/>
            <person name="Brinkrolf K."/>
            <person name="Goesmann A."/>
            <person name="Szczepanowski R."/>
            <person name="Puhler A."/>
            <person name="Schwab H."/>
            <person name="Glieder A."/>
            <person name="Pichler H."/>
        </authorList>
    </citation>
    <scope>NUCLEOTIDE SEQUENCE [LARGE SCALE GENOMIC DNA]</scope>
    <source>
        <strain evidence="8">ATCC 76273 / CBS 7435 / CECT 11047 / NRRL Y-11430 / Wegner 21-1</strain>
    </source>
</reference>
<protein>
    <recommendedName>
        <fullName evidence="3">cyclic pyranopterin monophosphate synthase</fullName>
        <ecNumber evidence="3">4.6.1.17</ecNumber>
    </recommendedName>
</protein>
<dbReference type="InterPro" id="IPR002820">
    <property type="entry name" value="Mopterin_CF_biosynth-C_dom"/>
</dbReference>
<evidence type="ECO:0000256" key="2">
    <source>
        <dbReference type="ARBA" id="ARBA00005046"/>
    </source>
</evidence>
<dbReference type="EMBL" id="FR839630">
    <property type="protein sequence ID" value="SCV12211.1"/>
    <property type="molecule type" value="Genomic_DNA"/>
</dbReference>
<dbReference type="InterPro" id="IPR050105">
    <property type="entry name" value="MoCo_biosynth_MoaA/MoaC"/>
</dbReference>
<feature type="domain" description="Molybdopterin cofactor biosynthesis C (MoaC)" evidence="6">
    <location>
        <begin position="1"/>
        <end position="137"/>
    </location>
</feature>
<proteinExistence type="predicted"/>
<dbReference type="InterPro" id="IPR023045">
    <property type="entry name" value="MoaC"/>
</dbReference>
<keyword evidence="5" id="KW-0456">Lyase</keyword>
<evidence type="ECO:0000313" key="8">
    <source>
        <dbReference type="Proteomes" id="UP000006853"/>
    </source>
</evidence>
<dbReference type="GO" id="GO:0061799">
    <property type="term" value="F:cyclic pyranopterin monophosphate synthase activity"/>
    <property type="evidence" value="ECO:0007669"/>
    <property type="project" value="UniProtKB-EC"/>
</dbReference>
<dbReference type="SMR" id="A0A1G4KQC7"/>
<evidence type="ECO:0000256" key="3">
    <source>
        <dbReference type="ARBA" id="ARBA00012575"/>
    </source>
</evidence>
<evidence type="ECO:0000259" key="6">
    <source>
        <dbReference type="Pfam" id="PF01967"/>
    </source>
</evidence>
<dbReference type="Proteomes" id="UP000006853">
    <property type="component" value="Chromosome 3"/>
</dbReference>
<dbReference type="GO" id="GO:0061798">
    <property type="term" value="F:GTP 3',8'-cyclase activity"/>
    <property type="evidence" value="ECO:0007669"/>
    <property type="project" value="TreeGrafter"/>
</dbReference>
<dbReference type="SUPFAM" id="SSF55040">
    <property type="entry name" value="Molybdenum cofactor biosynthesis protein C, MoaC"/>
    <property type="match status" value="1"/>
</dbReference>
<dbReference type="AlphaFoldDB" id="A0A1G4KQC7"/>
<sequence length="147" mass="15911">MVDIHEKSITHRKATAFGIIRFSNNVAASLIEQDSNKKGDVLGVSRISGIMAVKNTSQLIPLCHPISITKIKVTLELDSKNNSVTSECTVECEGKTGVEMEALTGCTVSLLTVYDMCKAVDKDMIISEVQVTEKRGGKADYSSSRNS</sequence>
<keyword evidence="4" id="KW-0501">Molybdenum cofactor biosynthesis</keyword>
<dbReference type="PANTHER" id="PTHR22960">
    <property type="entry name" value="MOLYBDOPTERIN COFACTOR SYNTHESIS PROTEIN A"/>
    <property type="match status" value="1"/>
</dbReference>
<comment type="pathway">
    <text evidence="2">Cofactor biosynthesis; molybdopterin biosynthesis.</text>
</comment>
<dbReference type="NCBIfam" id="NF006870">
    <property type="entry name" value="PRK09364.1"/>
    <property type="match status" value="1"/>
</dbReference>
<accession>A0A1G4KQC7</accession>